<sequence>MADSLEAQVRERVRQQGSGWVNQLLAELIPPPAAATTVSSRTAARVNASGSSRRSRPPSRLSPNPPRRRIRNAARKATATPATRTSTAAIPAQAIASTVRPPVTRARAAASAAGRAPPTTATPIQPERLTAARSESRSSPLPPVSVSTRRLHLAAKSPPIPAVPPKHTGVHNKSVTSGVHTHVAPLFSSEDSTPPHDSECSDSALGGFPQGQQSLHHRADILPTTHSTPHSSATVDRHGSTSRGADRCIGRSSTGRYQNIADSPLRDNSGKTTYYDTAAVILKLLTSCSN</sequence>
<protein>
    <submittedName>
        <fullName evidence="2">Uncharacterized protein</fullName>
    </submittedName>
</protein>
<feature type="region of interest" description="Disordered" evidence="1">
    <location>
        <begin position="223"/>
        <end position="251"/>
    </location>
</feature>
<feature type="compositionally biased region" description="Low complexity" evidence="1">
    <location>
        <begin position="223"/>
        <end position="232"/>
    </location>
</feature>
<proteinExistence type="predicted"/>
<dbReference type="EMBL" id="CM004466">
    <property type="protein sequence ID" value="OCT99532.1"/>
    <property type="molecule type" value="Genomic_DNA"/>
</dbReference>
<evidence type="ECO:0000313" key="2">
    <source>
        <dbReference type="EMBL" id="OCT99532.1"/>
    </source>
</evidence>
<evidence type="ECO:0000256" key="1">
    <source>
        <dbReference type="SAM" id="MobiDB-lite"/>
    </source>
</evidence>
<feature type="region of interest" description="Disordered" evidence="1">
    <location>
        <begin position="34"/>
        <end position="146"/>
    </location>
</feature>
<feature type="compositionally biased region" description="Low complexity" evidence="1">
    <location>
        <begin position="75"/>
        <end position="123"/>
    </location>
</feature>
<feature type="compositionally biased region" description="Low complexity" evidence="1">
    <location>
        <begin position="34"/>
        <end position="62"/>
    </location>
</feature>
<name>A0A974DXF1_XENLA</name>
<evidence type="ECO:0000313" key="3">
    <source>
        <dbReference type="Proteomes" id="UP000694892"/>
    </source>
</evidence>
<gene>
    <name evidence="2" type="ORF">XELAEV_18005314mg</name>
</gene>
<accession>A0A974DXF1</accession>
<dbReference type="AlphaFoldDB" id="A0A974DXF1"/>
<dbReference type="Proteomes" id="UP000694892">
    <property type="component" value="Chromosome 1L"/>
</dbReference>
<organism evidence="2 3">
    <name type="scientific">Xenopus laevis</name>
    <name type="common">African clawed frog</name>
    <dbReference type="NCBI Taxonomy" id="8355"/>
    <lineage>
        <taxon>Eukaryota</taxon>
        <taxon>Metazoa</taxon>
        <taxon>Chordata</taxon>
        <taxon>Craniata</taxon>
        <taxon>Vertebrata</taxon>
        <taxon>Euteleostomi</taxon>
        <taxon>Amphibia</taxon>
        <taxon>Batrachia</taxon>
        <taxon>Anura</taxon>
        <taxon>Pipoidea</taxon>
        <taxon>Pipidae</taxon>
        <taxon>Xenopodinae</taxon>
        <taxon>Xenopus</taxon>
        <taxon>Xenopus</taxon>
    </lineage>
</organism>
<reference evidence="3" key="1">
    <citation type="journal article" date="2016" name="Nature">
        <title>Genome evolution in the allotetraploid frog Xenopus laevis.</title>
        <authorList>
            <person name="Session A.M."/>
            <person name="Uno Y."/>
            <person name="Kwon T."/>
            <person name="Chapman J.A."/>
            <person name="Toyoda A."/>
            <person name="Takahashi S."/>
            <person name="Fukui A."/>
            <person name="Hikosaka A."/>
            <person name="Suzuki A."/>
            <person name="Kondo M."/>
            <person name="van Heeringen S.J."/>
            <person name="Quigley I."/>
            <person name="Heinz S."/>
            <person name="Ogino H."/>
            <person name="Ochi H."/>
            <person name="Hellsten U."/>
            <person name="Lyons J.B."/>
            <person name="Simakov O."/>
            <person name="Putnam N."/>
            <person name="Stites J."/>
            <person name="Kuroki Y."/>
            <person name="Tanaka T."/>
            <person name="Michiue T."/>
            <person name="Watanabe M."/>
            <person name="Bogdanovic O."/>
            <person name="Lister R."/>
            <person name="Georgiou G."/>
            <person name="Paranjpe S.S."/>
            <person name="van Kruijsbergen I."/>
            <person name="Shu S."/>
            <person name="Carlson J."/>
            <person name="Kinoshita T."/>
            <person name="Ohta Y."/>
            <person name="Mawaribuchi S."/>
            <person name="Jenkins J."/>
            <person name="Grimwood J."/>
            <person name="Schmutz J."/>
            <person name="Mitros T."/>
            <person name="Mozaffari S.V."/>
            <person name="Suzuki Y."/>
            <person name="Haramoto Y."/>
            <person name="Yamamoto T.S."/>
            <person name="Takagi C."/>
            <person name="Heald R."/>
            <person name="Miller K."/>
            <person name="Haudenschild C."/>
            <person name="Kitzman J."/>
            <person name="Nakayama T."/>
            <person name="Izutsu Y."/>
            <person name="Robert J."/>
            <person name="Fortriede J."/>
            <person name="Burns K."/>
            <person name="Lotay V."/>
            <person name="Karimi K."/>
            <person name="Yasuoka Y."/>
            <person name="Dichmann D.S."/>
            <person name="Flajnik M.F."/>
            <person name="Houston D.W."/>
            <person name="Shendure J."/>
            <person name="DuPasquier L."/>
            <person name="Vize P.D."/>
            <person name="Zorn A.M."/>
            <person name="Ito M."/>
            <person name="Marcotte E.M."/>
            <person name="Wallingford J.B."/>
            <person name="Ito Y."/>
            <person name="Asashima M."/>
            <person name="Ueno N."/>
            <person name="Matsuda Y."/>
            <person name="Veenstra G.J."/>
            <person name="Fujiyama A."/>
            <person name="Harland R.M."/>
            <person name="Taira M."/>
            <person name="Rokhsar D.S."/>
        </authorList>
    </citation>
    <scope>NUCLEOTIDE SEQUENCE [LARGE SCALE GENOMIC DNA]</scope>
    <source>
        <strain evidence="3">J</strain>
    </source>
</reference>
<feature type="compositionally biased region" description="Basic and acidic residues" evidence="1">
    <location>
        <begin position="235"/>
        <end position="249"/>
    </location>
</feature>